<dbReference type="InterPro" id="IPR009057">
    <property type="entry name" value="Homeodomain-like_sf"/>
</dbReference>
<dbReference type="Gene3D" id="1.10.357.10">
    <property type="entry name" value="Tetracycline Repressor, domain 2"/>
    <property type="match status" value="1"/>
</dbReference>
<feature type="DNA-binding region" description="H-T-H motif" evidence="5">
    <location>
        <begin position="35"/>
        <end position="54"/>
    </location>
</feature>
<gene>
    <name evidence="7" type="ORF">GGQ83_003001</name>
</gene>
<dbReference type="InterPro" id="IPR039538">
    <property type="entry name" value="BetI_C"/>
</dbReference>
<dbReference type="Pfam" id="PF00440">
    <property type="entry name" value="TetR_N"/>
    <property type="match status" value="1"/>
</dbReference>
<keyword evidence="3 5" id="KW-0238">DNA-binding</keyword>
<evidence type="ECO:0000313" key="8">
    <source>
        <dbReference type="Proteomes" id="UP000553193"/>
    </source>
</evidence>
<dbReference type="RefSeq" id="WP_184385393.1">
    <property type="nucleotide sequence ID" value="NZ_JACIDJ010000005.1"/>
</dbReference>
<dbReference type="Pfam" id="PF13977">
    <property type="entry name" value="TetR_C_6"/>
    <property type="match status" value="1"/>
</dbReference>
<keyword evidence="4" id="KW-0804">Transcription</keyword>
<accession>A0A840AD71</accession>
<name>A0A840AD71_9PROT</name>
<dbReference type="PROSITE" id="PS50977">
    <property type="entry name" value="HTH_TETR_2"/>
    <property type="match status" value="1"/>
</dbReference>
<evidence type="ECO:0000259" key="6">
    <source>
        <dbReference type="PROSITE" id="PS50977"/>
    </source>
</evidence>
<dbReference type="AlphaFoldDB" id="A0A840AD71"/>
<evidence type="ECO:0000256" key="5">
    <source>
        <dbReference type="PROSITE-ProRule" id="PRU00335"/>
    </source>
</evidence>
<keyword evidence="1" id="KW-0678">Repressor</keyword>
<keyword evidence="8" id="KW-1185">Reference proteome</keyword>
<dbReference type="SUPFAM" id="SSF48498">
    <property type="entry name" value="Tetracyclin repressor-like, C-terminal domain"/>
    <property type="match status" value="1"/>
</dbReference>
<feature type="domain" description="HTH tetR-type" evidence="6">
    <location>
        <begin position="12"/>
        <end position="72"/>
    </location>
</feature>
<dbReference type="PANTHER" id="PTHR47506:SF6">
    <property type="entry name" value="HTH-TYPE TRANSCRIPTIONAL REPRESSOR NEMR"/>
    <property type="match status" value="1"/>
</dbReference>
<evidence type="ECO:0000256" key="2">
    <source>
        <dbReference type="ARBA" id="ARBA00023015"/>
    </source>
</evidence>
<evidence type="ECO:0000256" key="3">
    <source>
        <dbReference type="ARBA" id="ARBA00023125"/>
    </source>
</evidence>
<protein>
    <submittedName>
        <fullName evidence="7">AcrR family transcriptional regulator</fullName>
    </submittedName>
</protein>
<dbReference type="EMBL" id="JACIDJ010000005">
    <property type="protein sequence ID" value="MBB3899549.1"/>
    <property type="molecule type" value="Genomic_DNA"/>
</dbReference>
<dbReference type="PRINTS" id="PR00455">
    <property type="entry name" value="HTHTETR"/>
</dbReference>
<evidence type="ECO:0000313" key="7">
    <source>
        <dbReference type="EMBL" id="MBB3899549.1"/>
    </source>
</evidence>
<evidence type="ECO:0000256" key="1">
    <source>
        <dbReference type="ARBA" id="ARBA00022491"/>
    </source>
</evidence>
<keyword evidence="2" id="KW-0805">Transcription regulation</keyword>
<dbReference type="PANTHER" id="PTHR47506">
    <property type="entry name" value="TRANSCRIPTIONAL REGULATORY PROTEIN"/>
    <property type="match status" value="1"/>
</dbReference>
<reference evidence="7 8" key="1">
    <citation type="submission" date="2020-08" db="EMBL/GenBank/DDBJ databases">
        <title>Genomic Encyclopedia of Type Strains, Phase IV (KMG-IV): sequencing the most valuable type-strain genomes for metagenomic binning, comparative biology and taxonomic classification.</title>
        <authorList>
            <person name="Goeker M."/>
        </authorList>
    </citation>
    <scope>NUCLEOTIDE SEQUENCE [LARGE SCALE GENOMIC DNA]</scope>
    <source>
        <strain evidence="7 8">DSM 19979</strain>
    </source>
</reference>
<organism evidence="7 8">
    <name type="scientific">Roseococcus suduntuyensis</name>
    <dbReference type="NCBI Taxonomy" id="455361"/>
    <lineage>
        <taxon>Bacteria</taxon>
        <taxon>Pseudomonadati</taxon>
        <taxon>Pseudomonadota</taxon>
        <taxon>Alphaproteobacteria</taxon>
        <taxon>Acetobacterales</taxon>
        <taxon>Roseomonadaceae</taxon>
        <taxon>Roseococcus</taxon>
    </lineage>
</organism>
<dbReference type="Proteomes" id="UP000553193">
    <property type="component" value="Unassembled WGS sequence"/>
</dbReference>
<proteinExistence type="predicted"/>
<evidence type="ECO:0000256" key="4">
    <source>
        <dbReference type="ARBA" id="ARBA00023163"/>
    </source>
</evidence>
<comment type="caution">
    <text evidence="7">The sequence shown here is derived from an EMBL/GenBank/DDBJ whole genome shotgun (WGS) entry which is preliminary data.</text>
</comment>
<dbReference type="SUPFAM" id="SSF46689">
    <property type="entry name" value="Homeodomain-like"/>
    <property type="match status" value="1"/>
</dbReference>
<sequence length="201" mass="21756">MTRRPLDEALREERRRQVLDAALECFRREGFRGASMADICQAARMSPGHLYHYFAGKEAIIEAIAEDDLARRLAEVERAAAAPDVLDALITFGVETRDHATSGGLGGALRAEIAAEASHNPRIAAILTRFHGRLEARLGKVLAAAQRQGQVDPALDPAVLAVVVGLMADGFHARLASEPGLAERERMLAMGAVLRRMLSGR</sequence>
<dbReference type="InterPro" id="IPR036271">
    <property type="entry name" value="Tet_transcr_reg_TetR-rel_C_sf"/>
</dbReference>
<dbReference type="InterPro" id="IPR001647">
    <property type="entry name" value="HTH_TetR"/>
</dbReference>
<dbReference type="GO" id="GO:0003677">
    <property type="term" value="F:DNA binding"/>
    <property type="evidence" value="ECO:0007669"/>
    <property type="project" value="UniProtKB-UniRule"/>
</dbReference>